<gene>
    <name evidence="8" type="primary">COX19</name>
    <name evidence="8" type="ORF">EHS24_009452</name>
</gene>
<accession>A0A427XLZ2</accession>
<name>A0A427XLZ2_9TREE</name>
<dbReference type="Proteomes" id="UP000279236">
    <property type="component" value="Unassembled WGS sequence"/>
</dbReference>
<evidence type="ECO:0000256" key="5">
    <source>
        <dbReference type="ARBA" id="ARBA00038223"/>
    </source>
</evidence>
<dbReference type="PANTHER" id="PTHR21107:SF2">
    <property type="entry name" value="CYTOCHROME C OXIDASE ASSEMBLY PROTEIN COX19"/>
    <property type="match status" value="1"/>
</dbReference>
<dbReference type="STRING" id="105984.A0A427XLZ2"/>
<comment type="subcellular location">
    <subcellularLocation>
        <location evidence="1">Cytoplasm</location>
    </subcellularLocation>
</comment>
<feature type="domain" description="CHCH" evidence="7">
    <location>
        <begin position="31"/>
        <end position="64"/>
    </location>
</feature>
<feature type="region of interest" description="Disordered" evidence="6">
    <location>
        <begin position="78"/>
        <end position="120"/>
    </location>
</feature>
<keyword evidence="9" id="KW-1185">Reference proteome</keyword>
<evidence type="ECO:0000313" key="9">
    <source>
        <dbReference type="Proteomes" id="UP000279236"/>
    </source>
</evidence>
<dbReference type="GO" id="GO:0005758">
    <property type="term" value="C:mitochondrial intermembrane space"/>
    <property type="evidence" value="ECO:0007669"/>
    <property type="project" value="TreeGrafter"/>
</dbReference>
<dbReference type="GO" id="GO:0033617">
    <property type="term" value="P:mitochondrial respiratory chain complex IV assembly"/>
    <property type="evidence" value="ECO:0007669"/>
    <property type="project" value="TreeGrafter"/>
</dbReference>
<evidence type="ECO:0000313" key="8">
    <source>
        <dbReference type="EMBL" id="RSH79792.1"/>
    </source>
</evidence>
<evidence type="ECO:0000256" key="6">
    <source>
        <dbReference type="SAM" id="MobiDB-lite"/>
    </source>
</evidence>
<dbReference type="OrthoDB" id="268594at2759"/>
<comment type="similarity">
    <text evidence="5">Belongs to the COX19 family.</text>
</comment>
<evidence type="ECO:0000256" key="3">
    <source>
        <dbReference type="ARBA" id="ARBA00023157"/>
    </source>
</evidence>
<evidence type="ECO:0000256" key="2">
    <source>
        <dbReference type="ARBA" id="ARBA00022490"/>
    </source>
</evidence>
<feature type="compositionally biased region" description="Low complexity" evidence="6">
    <location>
        <begin position="89"/>
        <end position="104"/>
    </location>
</feature>
<keyword evidence="2" id="KW-0963">Cytoplasm</keyword>
<dbReference type="PROSITE" id="PS51808">
    <property type="entry name" value="CHCH"/>
    <property type="match status" value="1"/>
</dbReference>
<dbReference type="Pfam" id="PF06747">
    <property type="entry name" value="CHCH"/>
    <property type="match status" value="1"/>
</dbReference>
<dbReference type="EMBL" id="RSCE01000009">
    <property type="protein sequence ID" value="RSH79792.1"/>
    <property type="molecule type" value="Genomic_DNA"/>
</dbReference>
<dbReference type="RefSeq" id="XP_028474901.1">
    <property type="nucleotide sequence ID" value="XM_028624733.1"/>
</dbReference>
<sequence>MSFGRPGGLADTFKVLPPQRGSFPLDHDGDCKTFMLSYMKCLKANKSDSGECRLEARGYLQCRMDHGLMDQDDMQNLGLGDVGGDKGPAVAASTTQTGGAAASSDPAGTASKSADKTSRI</sequence>
<protein>
    <submittedName>
        <fullName evidence="8">Cytochrome c oxidase assembly protein cox19</fullName>
    </submittedName>
</protein>
<evidence type="ECO:0000256" key="1">
    <source>
        <dbReference type="ARBA" id="ARBA00004496"/>
    </source>
</evidence>
<comment type="function">
    <text evidence="4">Required for the assembly of mitochondrial cytochrome c oxidase.</text>
</comment>
<dbReference type="InterPro" id="IPR051383">
    <property type="entry name" value="COX19"/>
</dbReference>
<keyword evidence="3" id="KW-1015">Disulfide bond</keyword>
<reference evidence="8 9" key="1">
    <citation type="submission" date="2018-11" db="EMBL/GenBank/DDBJ databases">
        <title>Genome sequence of Apiotrichum porosum DSM 27194.</title>
        <authorList>
            <person name="Aliyu H."/>
            <person name="Gorte O."/>
            <person name="Ochsenreither K."/>
        </authorList>
    </citation>
    <scope>NUCLEOTIDE SEQUENCE [LARGE SCALE GENOMIC DNA]</scope>
    <source>
        <strain evidence="8 9">DSM 27194</strain>
    </source>
</reference>
<dbReference type="InterPro" id="IPR010625">
    <property type="entry name" value="CHCH"/>
</dbReference>
<dbReference type="PANTHER" id="PTHR21107">
    <property type="entry name" value="CYTOCHROME C OXIDASE ASSEMBLY PROTEIN COX19"/>
    <property type="match status" value="1"/>
</dbReference>
<evidence type="ECO:0000256" key="4">
    <source>
        <dbReference type="ARBA" id="ARBA00037279"/>
    </source>
</evidence>
<comment type="caution">
    <text evidence="8">The sequence shown here is derived from an EMBL/GenBank/DDBJ whole genome shotgun (WGS) entry which is preliminary data.</text>
</comment>
<organism evidence="8 9">
    <name type="scientific">Apiotrichum porosum</name>
    <dbReference type="NCBI Taxonomy" id="105984"/>
    <lineage>
        <taxon>Eukaryota</taxon>
        <taxon>Fungi</taxon>
        <taxon>Dikarya</taxon>
        <taxon>Basidiomycota</taxon>
        <taxon>Agaricomycotina</taxon>
        <taxon>Tremellomycetes</taxon>
        <taxon>Trichosporonales</taxon>
        <taxon>Trichosporonaceae</taxon>
        <taxon>Apiotrichum</taxon>
    </lineage>
</organism>
<proteinExistence type="inferred from homology"/>
<dbReference type="GeneID" id="39593995"/>
<dbReference type="AlphaFoldDB" id="A0A427XLZ2"/>
<evidence type="ECO:0000259" key="7">
    <source>
        <dbReference type="Pfam" id="PF06747"/>
    </source>
</evidence>